<evidence type="ECO:0000256" key="1">
    <source>
        <dbReference type="SAM" id="Phobius"/>
    </source>
</evidence>
<evidence type="ECO:0000313" key="3">
    <source>
        <dbReference type="Proteomes" id="UP000095767"/>
    </source>
</evidence>
<comment type="caution">
    <text evidence="2">The sequence shown here is derived from an EMBL/GenBank/DDBJ whole genome shotgun (WGS) entry which is preliminary data.</text>
</comment>
<dbReference type="EMBL" id="LWDX02051810">
    <property type="protein sequence ID" value="OEL20092.1"/>
    <property type="molecule type" value="Genomic_DNA"/>
</dbReference>
<keyword evidence="1" id="KW-1133">Transmembrane helix</keyword>
<evidence type="ECO:0000313" key="2">
    <source>
        <dbReference type="EMBL" id="OEL20092.1"/>
    </source>
</evidence>
<keyword evidence="3" id="KW-1185">Reference proteome</keyword>
<keyword evidence="1" id="KW-0812">Transmembrane</keyword>
<sequence length="345" mass="38968">MDDPPASLGSLKIMGTAVRMLCTHPRRLLPVLVGIFMLNVALTALLVNLASPPFNLDSMGMFYEIDNSTAPASDAAFVVAAAADEDEDTVSKFQFLGRLFWRLSLIATVFCFSKAFPPEGTRNLRQQRRIMGIFPLPMIWREVQGVAHVAAIVEIAAIFTFTLLDEEDLEDHFRKLMDFIASVYLVAVVVVSSEGIYSLHAIQRAWELVGRRFKDITVFSFMFVLMLEALDSAYMMAFSQEEKKDGGPFVIREDTSAEIFKFSLVSAFVAVIAQSFLCAVIVTFYNQDRNGQHRRRNAVVNEVKKIERLTRVFVMHGASDDTMKLFKRELFKHTSRTLAYMGETR</sequence>
<accession>A0A1E5V4K8</accession>
<proteinExistence type="predicted"/>
<feature type="transmembrane region" description="Helical" evidence="1">
    <location>
        <begin position="138"/>
        <end position="164"/>
    </location>
</feature>
<reference evidence="2 3" key="1">
    <citation type="submission" date="2016-09" db="EMBL/GenBank/DDBJ databases">
        <title>The draft genome of Dichanthelium oligosanthes: A C3 panicoid grass species.</title>
        <authorList>
            <person name="Studer A.J."/>
            <person name="Schnable J.C."/>
            <person name="Brutnell T.P."/>
        </authorList>
    </citation>
    <scope>NUCLEOTIDE SEQUENCE [LARGE SCALE GENOMIC DNA]</scope>
    <source>
        <strain evidence="3">cv. Kellogg 1175</strain>
        <tissue evidence="2">Leaf</tissue>
    </source>
</reference>
<dbReference type="AlphaFoldDB" id="A0A1E5V4K8"/>
<dbReference type="OrthoDB" id="653110at2759"/>
<feature type="transmembrane region" description="Helical" evidence="1">
    <location>
        <begin position="28"/>
        <end position="51"/>
    </location>
</feature>
<dbReference type="Proteomes" id="UP000095767">
    <property type="component" value="Unassembled WGS sequence"/>
</dbReference>
<feature type="transmembrane region" description="Helical" evidence="1">
    <location>
        <begin position="176"/>
        <end position="197"/>
    </location>
</feature>
<feature type="transmembrane region" description="Helical" evidence="1">
    <location>
        <begin position="218"/>
        <end position="239"/>
    </location>
</feature>
<gene>
    <name evidence="2" type="ORF">BAE44_0018889</name>
</gene>
<protein>
    <submittedName>
        <fullName evidence="2">Uncharacterized protein</fullName>
    </submittedName>
</protein>
<organism evidence="2 3">
    <name type="scientific">Dichanthelium oligosanthes</name>
    <dbReference type="NCBI Taxonomy" id="888268"/>
    <lineage>
        <taxon>Eukaryota</taxon>
        <taxon>Viridiplantae</taxon>
        <taxon>Streptophyta</taxon>
        <taxon>Embryophyta</taxon>
        <taxon>Tracheophyta</taxon>
        <taxon>Spermatophyta</taxon>
        <taxon>Magnoliopsida</taxon>
        <taxon>Liliopsida</taxon>
        <taxon>Poales</taxon>
        <taxon>Poaceae</taxon>
        <taxon>PACMAD clade</taxon>
        <taxon>Panicoideae</taxon>
        <taxon>Panicodae</taxon>
        <taxon>Paniceae</taxon>
        <taxon>Dichantheliinae</taxon>
        <taxon>Dichanthelium</taxon>
    </lineage>
</organism>
<name>A0A1E5V4K8_9POAL</name>
<feature type="transmembrane region" description="Helical" evidence="1">
    <location>
        <begin position="259"/>
        <end position="285"/>
    </location>
</feature>
<keyword evidence="1" id="KW-0472">Membrane</keyword>